<sequence>MKYLSSTILSLALLVLWSCSDMGDPVSCSEGLDCTGECGGVAVLDCAGTCNGAAILDGDNCTNISYSATIQPIFTANCSSCHGGTSSLFLDTYTHV</sequence>
<proteinExistence type="predicted"/>
<feature type="non-terminal residue" evidence="1">
    <location>
        <position position="96"/>
    </location>
</feature>
<dbReference type="EMBL" id="UINC01118027">
    <property type="protein sequence ID" value="SVC90875.1"/>
    <property type="molecule type" value="Genomic_DNA"/>
</dbReference>
<name>A0A382R171_9ZZZZ</name>
<reference evidence="1" key="1">
    <citation type="submission" date="2018-05" db="EMBL/GenBank/DDBJ databases">
        <authorList>
            <person name="Lanie J.A."/>
            <person name="Ng W.-L."/>
            <person name="Kazmierczak K.M."/>
            <person name="Andrzejewski T.M."/>
            <person name="Davidsen T.M."/>
            <person name="Wayne K.J."/>
            <person name="Tettelin H."/>
            <person name="Glass J.I."/>
            <person name="Rusch D."/>
            <person name="Podicherti R."/>
            <person name="Tsui H.-C.T."/>
            <person name="Winkler M.E."/>
        </authorList>
    </citation>
    <scope>NUCLEOTIDE SEQUENCE</scope>
</reference>
<dbReference type="AlphaFoldDB" id="A0A382R171"/>
<accession>A0A382R171</accession>
<organism evidence="1">
    <name type="scientific">marine metagenome</name>
    <dbReference type="NCBI Taxonomy" id="408172"/>
    <lineage>
        <taxon>unclassified sequences</taxon>
        <taxon>metagenomes</taxon>
        <taxon>ecological metagenomes</taxon>
    </lineage>
</organism>
<evidence type="ECO:0000313" key="1">
    <source>
        <dbReference type="EMBL" id="SVC90875.1"/>
    </source>
</evidence>
<gene>
    <name evidence="1" type="ORF">METZ01_LOCUS343729</name>
</gene>
<protein>
    <submittedName>
        <fullName evidence="1">Uncharacterized protein</fullName>
    </submittedName>
</protein>